<dbReference type="SUPFAM" id="SSF56281">
    <property type="entry name" value="Metallo-hydrolase/oxidoreductase"/>
    <property type="match status" value="1"/>
</dbReference>
<evidence type="ECO:0000313" key="7">
    <source>
        <dbReference type="EMBL" id="AWB35822.1"/>
    </source>
</evidence>
<dbReference type="AlphaFoldDB" id="A0A2R4XPU6"/>
<evidence type="ECO:0000256" key="5">
    <source>
        <dbReference type="ARBA" id="ARBA00022833"/>
    </source>
</evidence>
<reference evidence="7 8" key="1">
    <citation type="submission" date="2018-04" db="EMBL/GenBank/DDBJ databases">
        <title>Bordetella sp. HZ20 isolated from seawater.</title>
        <authorList>
            <person name="Sun C."/>
        </authorList>
    </citation>
    <scope>NUCLEOTIDE SEQUENCE [LARGE SCALE GENOMIC DNA]</scope>
    <source>
        <strain evidence="7 8">HZ20</strain>
    </source>
</reference>
<dbReference type="Gene3D" id="3.60.15.10">
    <property type="entry name" value="Ribonuclease Z/Hydroxyacylglutathione hydrolase-like"/>
    <property type="match status" value="1"/>
</dbReference>
<dbReference type="InterPro" id="IPR051013">
    <property type="entry name" value="MBL_superfamily_lactonases"/>
</dbReference>
<dbReference type="InterPro" id="IPR001279">
    <property type="entry name" value="Metallo-B-lactamas"/>
</dbReference>
<evidence type="ECO:0000313" key="8">
    <source>
        <dbReference type="Proteomes" id="UP000244571"/>
    </source>
</evidence>
<proteinExistence type="inferred from homology"/>
<sequence length="264" mass="30516">MPVYEIFALRYAQIEERRRNENFIAHDPHDGPMPMDYFVWVIRNQERTILVDTGFSERAAKARKRKLLRCPVESLKLLGIDPVTVEDVIITHLHYDHAGNIHKLPNAHFHIQEDEMHYACGHHMCQGLFRHAYDVEDVVELVRRVYAERVLFYQGDQTLAPGIELVLVGGHTKGLQSVRVHTERGWVVLASDASHYYDNMMNISPFPIVYHVGDMVDGYAKLKRLAASEDHIIPGHDPQVRKRYPFEGLPENDIVKLHVAPNMR</sequence>
<evidence type="ECO:0000259" key="6">
    <source>
        <dbReference type="SMART" id="SM00849"/>
    </source>
</evidence>
<dbReference type="SMART" id="SM00849">
    <property type="entry name" value="Lactamase_B"/>
    <property type="match status" value="1"/>
</dbReference>
<dbReference type="OrthoDB" id="5443440at2"/>
<dbReference type="GO" id="GO:0016787">
    <property type="term" value="F:hydrolase activity"/>
    <property type="evidence" value="ECO:0007669"/>
    <property type="project" value="UniProtKB-KW"/>
</dbReference>
<comment type="cofactor">
    <cofactor evidence="1">
        <name>Zn(2+)</name>
        <dbReference type="ChEBI" id="CHEBI:29105"/>
    </cofactor>
</comment>
<dbReference type="CDD" id="cd07729">
    <property type="entry name" value="AHL_lactonase_MBL-fold"/>
    <property type="match status" value="1"/>
</dbReference>
<dbReference type="Pfam" id="PF00753">
    <property type="entry name" value="Lactamase_B"/>
    <property type="match status" value="1"/>
</dbReference>
<keyword evidence="8" id="KW-1185">Reference proteome</keyword>
<organism evidence="7 8">
    <name type="scientific">Orrella marina</name>
    <dbReference type="NCBI Taxonomy" id="2163011"/>
    <lineage>
        <taxon>Bacteria</taxon>
        <taxon>Pseudomonadati</taxon>
        <taxon>Pseudomonadota</taxon>
        <taxon>Betaproteobacteria</taxon>
        <taxon>Burkholderiales</taxon>
        <taxon>Alcaligenaceae</taxon>
        <taxon>Orrella</taxon>
    </lineage>
</organism>
<dbReference type="KEGG" id="boz:DBV39_13510"/>
<dbReference type="InterPro" id="IPR036866">
    <property type="entry name" value="RibonucZ/Hydroxyglut_hydro"/>
</dbReference>
<evidence type="ECO:0000256" key="2">
    <source>
        <dbReference type="ARBA" id="ARBA00007749"/>
    </source>
</evidence>
<evidence type="ECO:0000256" key="3">
    <source>
        <dbReference type="ARBA" id="ARBA00022723"/>
    </source>
</evidence>
<evidence type="ECO:0000256" key="1">
    <source>
        <dbReference type="ARBA" id="ARBA00001947"/>
    </source>
</evidence>
<keyword evidence="4 7" id="KW-0378">Hydrolase</keyword>
<dbReference type="PANTHER" id="PTHR42978">
    <property type="entry name" value="QUORUM-QUENCHING LACTONASE YTNP-RELATED-RELATED"/>
    <property type="match status" value="1"/>
</dbReference>
<evidence type="ECO:0000256" key="4">
    <source>
        <dbReference type="ARBA" id="ARBA00022801"/>
    </source>
</evidence>
<dbReference type="Proteomes" id="UP000244571">
    <property type="component" value="Chromosome"/>
</dbReference>
<keyword evidence="5" id="KW-0862">Zinc</keyword>
<dbReference type="EMBL" id="CP028901">
    <property type="protein sequence ID" value="AWB35822.1"/>
    <property type="molecule type" value="Genomic_DNA"/>
</dbReference>
<feature type="domain" description="Metallo-beta-lactamase" evidence="6">
    <location>
        <begin position="36"/>
        <end position="236"/>
    </location>
</feature>
<accession>A0A2R4XPU6</accession>
<keyword evidence="3" id="KW-0479">Metal-binding</keyword>
<protein>
    <submittedName>
        <fullName evidence="7">MBL fold hydrolase</fullName>
    </submittedName>
</protein>
<gene>
    <name evidence="7" type="ORF">DBV39_13510</name>
</gene>
<comment type="similarity">
    <text evidence="2">Belongs to the metallo-beta-lactamase superfamily.</text>
</comment>
<dbReference type="PANTHER" id="PTHR42978:SF7">
    <property type="entry name" value="METALLO-HYDROLASE RV2300C-RELATED"/>
    <property type="match status" value="1"/>
</dbReference>
<dbReference type="GO" id="GO:0046872">
    <property type="term" value="F:metal ion binding"/>
    <property type="evidence" value="ECO:0007669"/>
    <property type="project" value="UniProtKB-KW"/>
</dbReference>
<name>A0A2R4XPU6_9BURK</name>